<evidence type="ECO:0000259" key="2">
    <source>
        <dbReference type="PROSITE" id="PS01148"/>
    </source>
</evidence>
<dbReference type="SUPFAM" id="SSF64307">
    <property type="entry name" value="SirA-like"/>
    <property type="match status" value="1"/>
</dbReference>
<dbReference type="OrthoDB" id="9797352at2"/>
<dbReference type="EMBL" id="RJUK01000001">
    <property type="protein sequence ID" value="ROQ20559.1"/>
    <property type="molecule type" value="Genomic_DNA"/>
</dbReference>
<keyword evidence="4" id="KW-1185">Reference proteome</keyword>
<sequence>MTDREGSAPVVLEVDAQGLRCPLPLLKAKQALRDLAPGEAVRILATDSGSVRDFQTFATLAGHGLEREDSPDGLYIYILVKS</sequence>
<dbReference type="InterPro" id="IPR001455">
    <property type="entry name" value="TusA-like"/>
</dbReference>
<proteinExistence type="inferred from homology"/>
<evidence type="ECO:0000256" key="1">
    <source>
        <dbReference type="ARBA" id="ARBA00008984"/>
    </source>
</evidence>
<dbReference type="PANTHER" id="PTHR33279:SF2">
    <property type="entry name" value="SULFUR CARRIER PROTEIN TUSA"/>
    <property type="match status" value="1"/>
</dbReference>
<organism evidence="3 4">
    <name type="scientific">Marinimicrobium koreense</name>
    <dbReference type="NCBI Taxonomy" id="306545"/>
    <lineage>
        <taxon>Bacteria</taxon>
        <taxon>Pseudomonadati</taxon>
        <taxon>Pseudomonadota</taxon>
        <taxon>Gammaproteobacteria</taxon>
        <taxon>Cellvibrionales</taxon>
        <taxon>Cellvibrionaceae</taxon>
        <taxon>Marinimicrobium</taxon>
    </lineage>
</organism>
<dbReference type="PROSITE" id="PS01148">
    <property type="entry name" value="UPF0033"/>
    <property type="match status" value="1"/>
</dbReference>
<keyword evidence="3" id="KW-0808">Transferase</keyword>
<dbReference type="Gene3D" id="3.30.110.40">
    <property type="entry name" value="TusA-like domain"/>
    <property type="match status" value="1"/>
</dbReference>
<comment type="caution">
    <text evidence="3">The sequence shown here is derived from an EMBL/GenBank/DDBJ whole genome shotgun (WGS) entry which is preliminary data.</text>
</comment>
<accession>A0A3N1NXK4</accession>
<reference evidence="3 4" key="1">
    <citation type="submission" date="2018-11" db="EMBL/GenBank/DDBJ databases">
        <title>Genomic Encyclopedia of Type Strains, Phase IV (KMG-IV): sequencing the most valuable type-strain genomes for metagenomic binning, comparative biology and taxonomic classification.</title>
        <authorList>
            <person name="Goeker M."/>
        </authorList>
    </citation>
    <scope>NUCLEOTIDE SEQUENCE [LARGE SCALE GENOMIC DNA]</scope>
    <source>
        <strain evidence="3 4">DSM 16974</strain>
    </source>
</reference>
<evidence type="ECO:0000313" key="4">
    <source>
        <dbReference type="Proteomes" id="UP000273643"/>
    </source>
</evidence>
<comment type="similarity">
    <text evidence="1">Belongs to the sulfur carrier protein TusA family.</text>
</comment>
<gene>
    <name evidence="3" type="ORF">EDC38_1166</name>
</gene>
<name>A0A3N1NXK4_9GAMM</name>
<dbReference type="RefSeq" id="WP_123637690.1">
    <property type="nucleotide sequence ID" value="NZ_RJUK01000001.1"/>
</dbReference>
<dbReference type="AlphaFoldDB" id="A0A3N1NXK4"/>
<dbReference type="PANTHER" id="PTHR33279">
    <property type="entry name" value="SULFUR CARRIER PROTEIN YEDF-RELATED"/>
    <property type="match status" value="1"/>
</dbReference>
<dbReference type="Proteomes" id="UP000273643">
    <property type="component" value="Unassembled WGS sequence"/>
</dbReference>
<dbReference type="CDD" id="cd00291">
    <property type="entry name" value="SirA_YedF_YeeD"/>
    <property type="match status" value="1"/>
</dbReference>
<evidence type="ECO:0000313" key="3">
    <source>
        <dbReference type="EMBL" id="ROQ20559.1"/>
    </source>
</evidence>
<dbReference type="Pfam" id="PF01206">
    <property type="entry name" value="TusA"/>
    <property type="match status" value="1"/>
</dbReference>
<feature type="domain" description="UPF0033" evidence="2">
    <location>
        <begin position="14"/>
        <end position="38"/>
    </location>
</feature>
<dbReference type="InterPro" id="IPR036868">
    <property type="entry name" value="TusA-like_sf"/>
</dbReference>
<protein>
    <submittedName>
        <fullName evidence="3">TusA-related sulfurtransferase</fullName>
    </submittedName>
</protein>
<dbReference type="GO" id="GO:0016740">
    <property type="term" value="F:transferase activity"/>
    <property type="evidence" value="ECO:0007669"/>
    <property type="project" value="UniProtKB-KW"/>
</dbReference>